<keyword evidence="5" id="KW-0274">FAD</keyword>
<organism evidence="9 10">
    <name type="scientific">Mesorhizobium robiniae</name>
    <dbReference type="NCBI Taxonomy" id="559315"/>
    <lineage>
        <taxon>Bacteria</taxon>
        <taxon>Pseudomonadati</taxon>
        <taxon>Pseudomonadota</taxon>
        <taxon>Alphaproteobacteria</taxon>
        <taxon>Hyphomicrobiales</taxon>
        <taxon>Phyllobacteriaceae</taxon>
        <taxon>Mesorhizobium</taxon>
    </lineage>
</organism>
<dbReference type="RefSeq" id="WP_263806799.1">
    <property type="nucleotide sequence ID" value="NZ_JBEPMC010000019.1"/>
</dbReference>
<comment type="cofactor">
    <cofactor evidence="1">
        <name>FAD</name>
        <dbReference type="ChEBI" id="CHEBI:57692"/>
    </cofactor>
</comment>
<feature type="region of interest" description="Disordered" evidence="8">
    <location>
        <begin position="427"/>
        <end position="459"/>
    </location>
</feature>
<comment type="caution">
    <text evidence="9">The sequence shown here is derived from an EMBL/GenBank/DDBJ whole genome shotgun (WGS) entry which is preliminary data.</text>
</comment>
<dbReference type="EC" id="1.14.13.59" evidence="9"/>
<comment type="similarity">
    <text evidence="3">Belongs to the lysine N(6)-hydroxylase/L-ornithine N(5)-oxygenase family.</text>
</comment>
<keyword evidence="4" id="KW-0285">Flavoprotein</keyword>
<sequence length="459" mass="51228">MEMLDLIGIGVGPFNLSLAALAQPTPLRTMFFEKEAGFTWHPGLLLPNSRLQVSPLKDCVTLADPTSPYSFLNYLSVHGRLYSFINRRQTTTSRSEFTQYYQWVARQLPNLRFGEEVTDIAKIEKGYRVTTTKDRYLARAVAIGVGIVPKIPECARPWLGKDVYHVANYLHRLPIGIGERVMVVGGGQSGAEIIEHLLGNPAIGKITWVTSRANLFTMDDSAFVNESYMPSYSLRFHALPLKERRSIVENEKLTSDGISSELSNCIYKMVYERSASGNIDDIIQLLPAVVMEDLFPEDLSPNVQCWHALLASHNTGQRRAVAVDRIILATGFQPRTLPFIDTLLASACMEEGLPVVRDDYAVKFKDNISGSVYLQNRTLFQNGLQSVNLSLVAFRNSRIINSIIGKEYYTYAPDRHLLKSLGDLSDEEAQQNRTIPPQRNSSAPDSVAPRASVAISEDP</sequence>
<dbReference type="Gene3D" id="3.50.50.60">
    <property type="entry name" value="FAD/NAD(P)-binding domain"/>
    <property type="match status" value="1"/>
</dbReference>
<reference evidence="9 10" key="1">
    <citation type="submission" date="2024-06" db="EMBL/GenBank/DDBJ databases">
        <title>Genomic Encyclopedia of Type Strains, Phase IV (KMG-IV): sequencing the most valuable type-strain genomes for metagenomic binning, comparative biology and taxonomic classification.</title>
        <authorList>
            <person name="Goeker M."/>
        </authorList>
    </citation>
    <scope>NUCLEOTIDE SEQUENCE [LARGE SCALE GENOMIC DNA]</scope>
    <source>
        <strain evidence="9 10">DSM 100022</strain>
    </source>
</reference>
<evidence type="ECO:0000256" key="6">
    <source>
        <dbReference type="ARBA" id="ARBA00022857"/>
    </source>
</evidence>
<dbReference type="PANTHER" id="PTHR42802">
    <property type="entry name" value="MONOOXYGENASE"/>
    <property type="match status" value="1"/>
</dbReference>
<dbReference type="InterPro" id="IPR036291">
    <property type="entry name" value="NAD(P)-bd_dom_sf"/>
</dbReference>
<gene>
    <name evidence="9" type="ORF">ABID19_006600</name>
</gene>
<keyword evidence="7 9" id="KW-0560">Oxidoreductase</keyword>
<evidence type="ECO:0000256" key="8">
    <source>
        <dbReference type="SAM" id="MobiDB-lite"/>
    </source>
</evidence>
<dbReference type="Pfam" id="PF13434">
    <property type="entry name" value="Lys_Orn_oxgnase"/>
    <property type="match status" value="1"/>
</dbReference>
<accession>A0ABV2GZ21</accession>
<evidence type="ECO:0000313" key="9">
    <source>
        <dbReference type="EMBL" id="MET3583535.1"/>
    </source>
</evidence>
<dbReference type="Proteomes" id="UP001549204">
    <property type="component" value="Unassembled WGS sequence"/>
</dbReference>
<dbReference type="SUPFAM" id="SSF51735">
    <property type="entry name" value="NAD(P)-binding Rossmann-fold domains"/>
    <property type="match status" value="1"/>
</dbReference>
<evidence type="ECO:0000256" key="3">
    <source>
        <dbReference type="ARBA" id="ARBA00007588"/>
    </source>
</evidence>
<proteinExistence type="inferred from homology"/>
<evidence type="ECO:0000313" key="10">
    <source>
        <dbReference type="Proteomes" id="UP001549204"/>
    </source>
</evidence>
<evidence type="ECO:0000256" key="5">
    <source>
        <dbReference type="ARBA" id="ARBA00022827"/>
    </source>
</evidence>
<dbReference type="InterPro" id="IPR036188">
    <property type="entry name" value="FAD/NAD-bd_sf"/>
</dbReference>
<evidence type="ECO:0000256" key="1">
    <source>
        <dbReference type="ARBA" id="ARBA00001974"/>
    </source>
</evidence>
<keyword evidence="6" id="KW-0521">NADP</keyword>
<dbReference type="InterPro" id="IPR025700">
    <property type="entry name" value="Lys/Orn_oxygenase"/>
</dbReference>
<feature type="compositionally biased region" description="Polar residues" evidence="8">
    <location>
        <begin position="431"/>
        <end position="444"/>
    </location>
</feature>
<keyword evidence="10" id="KW-1185">Reference proteome</keyword>
<dbReference type="PANTHER" id="PTHR42802:SF1">
    <property type="entry name" value="L-ORNITHINE N(5)-MONOOXYGENASE"/>
    <property type="match status" value="1"/>
</dbReference>
<evidence type="ECO:0000256" key="2">
    <source>
        <dbReference type="ARBA" id="ARBA00004924"/>
    </source>
</evidence>
<evidence type="ECO:0000256" key="7">
    <source>
        <dbReference type="ARBA" id="ARBA00023002"/>
    </source>
</evidence>
<evidence type="ECO:0000256" key="4">
    <source>
        <dbReference type="ARBA" id="ARBA00022630"/>
    </source>
</evidence>
<dbReference type="SUPFAM" id="SSF51905">
    <property type="entry name" value="FAD/NAD(P)-binding domain"/>
    <property type="match status" value="1"/>
</dbReference>
<name>A0ABV2GZ21_9HYPH</name>
<dbReference type="GO" id="GO:0047091">
    <property type="term" value="F:L-lysine 6-monooxygenase (NADPH) activity"/>
    <property type="evidence" value="ECO:0007669"/>
    <property type="project" value="UniProtKB-EC"/>
</dbReference>
<protein>
    <submittedName>
        <fullName evidence="9">Lysine N6-hydroxylase/mycobactin lysine-N-oxygenase</fullName>
        <ecNumber evidence="9">1.14.13.59</ecNumber>
    </submittedName>
</protein>
<dbReference type="EMBL" id="JBEPMC010000019">
    <property type="protein sequence ID" value="MET3583535.1"/>
    <property type="molecule type" value="Genomic_DNA"/>
</dbReference>
<comment type="pathway">
    <text evidence="2">Siderophore biosynthesis.</text>
</comment>